<dbReference type="InterPro" id="IPR013083">
    <property type="entry name" value="Znf_RING/FYVE/PHD"/>
</dbReference>
<dbReference type="SMART" id="SM00184">
    <property type="entry name" value="RING"/>
    <property type="match status" value="1"/>
</dbReference>
<dbReference type="InterPro" id="IPR012337">
    <property type="entry name" value="RNaseH-like_sf"/>
</dbReference>
<feature type="domain" description="RING-type" evidence="6">
    <location>
        <begin position="2064"/>
        <end position="2115"/>
    </location>
</feature>
<feature type="region of interest" description="Disordered" evidence="5">
    <location>
        <begin position="2989"/>
        <end position="3013"/>
    </location>
</feature>
<dbReference type="Pfam" id="PF13639">
    <property type="entry name" value="zf-RING_2"/>
    <property type="match status" value="1"/>
</dbReference>
<dbReference type="Gene3D" id="3.30.40.10">
    <property type="entry name" value="Zinc/RING finger domain, C3HC4 (zinc finger)"/>
    <property type="match status" value="1"/>
</dbReference>
<protein>
    <recommendedName>
        <fullName evidence="6">RING-type domain-containing protein</fullName>
    </recommendedName>
</protein>
<evidence type="ECO:0000256" key="4">
    <source>
        <dbReference type="PROSITE-ProRule" id="PRU00175"/>
    </source>
</evidence>
<feature type="compositionally biased region" description="Low complexity" evidence="5">
    <location>
        <begin position="2045"/>
        <end position="2054"/>
    </location>
</feature>
<dbReference type="InterPro" id="IPR036397">
    <property type="entry name" value="RNaseH_sf"/>
</dbReference>
<comment type="caution">
    <text evidence="7">The sequence shown here is derived from an EMBL/GenBank/DDBJ whole genome shotgun (WGS) entry which is preliminary data.</text>
</comment>
<organism evidence="7 8">
    <name type="scientific">Symbiodinium microadriaticum</name>
    <name type="common">Dinoflagellate</name>
    <name type="synonym">Zooxanthella microadriatica</name>
    <dbReference type="NCBI Taxonomy" id="2951"/>
    <lineage>
        <taxon>Eukaryota</taxon>
        <taxon>Sar</taxon>
        <taxon>Alveolata</taxon>
        <taxon>Dinophyceae</taxon>
        <taxon>Suessiales</taxon>
        <taxon>Symbiodiniaceae</taxon>
        <taxon>Symbiodinium</taxon>
    </lineage>
</organism>
<dbReference type="PANTHER" id="PTHR45969:SF69">
    <property type="entry name" value="FINGER DOMAIN PROTEIN, PUTATIVE (AFU_ORTHOLOGUE AFUA_3G12190)-RELATED"/>
    <property type="match status" value="1"/>
</dbReference>
<feature type="compositionally biased region" description="Low complexity" evidence="5">
    <location>
        <begin position="3487"/>
        <end position="3505"/>
    </location>
</feature>
<feature type="region of interest" description="Disordered" evidence="5">
    <location>
        <begin position="1889"/>
        <end position="1913"/>
    </location>
</feature>
<feature type="compositionally biased region" description="Low complexity" evidence="5">
    <location>
        <begin position="2135"/>
        <end position="2144"/>
    </location>
</feature>
<dbReference type="EMBL" id="LSRX01000222">
    <property type="protein sequence ID" value="OLQ03941.1"/>
    <property type="molecule type" value="Genomic_DNA"/>
</dbReference>
<evidence type="ECO:0000256" key="5">
    <source>
        <dbReference type="SAM" id="MobiDB-lite"/>
    </source>
</evidence>
<evidence type="ECO:0000256" key="2">
    <source>
        <dbReference type="ARBA" id="ARBA00022771"/>
    </source>
</evidence>
<feature type="compositionally biased region" description="Polar residues" evidence="5">
    <location>
        <begin position="2708"/>
        <end position="2727"/>
    </location>
</feature>
<dbReference type="SUPFAM" id="SSF53098">
    <property type="entry name" value="Ribonuclease H-like"/>
    <property type="match status" value="1"/>
</dbReference>
<gene>
    <name evidence="7" type="ORF">AK812_SmicGene13039</name>
</gene>
<dbReference type="Gene3D" id="3.30.420.10">
    <property type="entry name" value="Ribonuclease H-like superfamily/Ribonuclease H"/>
    <property type="match status" value="1"/>
</dbReference>
<dbReference type="SUPFAM" id="SSF57850">
    <property type="entry name" value="RING/U-box"/>
    <property type="match status" value="1"/>
</dbReference>
<feature type="compositionally biased region" description="Polar residues" evidence="5">
    <location>
        <begin position="1954"/>
        <end position="1963"/>
    </location>
</feature>
<dbReference type="GO" id="GO:0061630">
    <property type="term" value="F:ubiquitin protein ligase activity"/>
    <property type="evidence" value="ECO:0007669"/>
    <property type="project" value="TreeGrafter"/>
</dbReference>
<feature type="compositionally biased region" description="Polar residues" evidence="5">
    <location>
        <begin position="2667"/>
        <end position="2689"/>
    </location>
</feature>
<keyword evidence="1" id="KW-0479">Metal-binding</keyword>
<dbReference type="GO" id="GO:0008270">
    <property type="term" value="F:zinc ion binding"/>
    <property type="evidence" value="ECO:0007669"/>
    <property type="project" value="UniProtKB-KW"/>
</dbReference>
<dbReference type="PROSITE" id="PS50089">
    <property type="entry name" value="ZF_RING_2"/>
    <property type="match status" value="1"/>
</dbReference>
<keyword evidence="8" id="KW-1185">Reference proteome</keyword>
<reference evidence="7 8" key="1">
    <citation type="submission" date="2016-02" db="EMBL/GenBank/DDBJ databases">
        <title>Genome analysis of coral dinoflagellate symbionts highlights evolutionary adaptations to a symbiotic lifestyle.</title>
        <authorList>
            <person name="Aranda M."/>
            <person name="Li Y."/>
            <person name="Liew Y.J."/>
            <person name="Baumgarten S."/>
            <person name="Simakov O."/>
            <person name="Wilson M."/>
            <person name="Piel J."/>
            <person name="Ashoor H."/>
            <person name="Bougouffa S."/>
            <person name="Bajic V.B."/>
            <person name="Ryu T."/>
            <person name="Ravasi T."/>
            <person name="Bayer T."/>
            <person name="Micklem G."/>
            <person name="Kim H."/>
            <person name="Bhak J."/>
            <person name="Lajeunesse T.C."/>
            <person name="Voolstra C.R."/>
        </authorList>
    </citation>
    <scope>NUCLEOTIDE SEQUENCE [LARGE SCALE GENOMIC DNA]</scope>
    <source>
        <strain evidence="7 8">CCMP2467</strain>
    </source>
</reference>
<feature type="compositionally biased region" description="Basic and acidic residues" evidence="5">
    <location>
        <begin position="3546"/>
        <end position="3559"/>
    </location>
</feature>
<feature type="region of interest" description="Disordered" evidence="5">
    <location>
        <begin position="2665"/>
        <end position="2728"/>
    </location>
</feature>
<proteinExistence type="predicted"/>
<feature type="compositionally biased region" description="Low complexity" evidence="5">
    <location>
        <begin position="1801"/>
        <end position="1811"/>
    </location>
</feature>
<feature type="region of interest" description="Disordered" evidence="5">
    <location>
        <begin position="3429"/>
        <end position="3566"/>
    </location>
</feature>
<dbReference type="Proteomes" id="UP000186817">
    <property type="component" value="Unassembled WGS sequence"/>
</dbReference>
<keyword evidence="3" id="KW-0862">Zinc</keyword>
<dbReference type="PANTHER" id="PTHR45969">
    <property type="entry name" value="RING ZINC FINGER PROTEIN-RELATED"/>
    <property type="match status" value="1"/>
</dbReference>
<accession>A0A1Q9E947</accession>
<feature type="region of interest" description="Disordered" evidence="5">
    <location>
        <begin position="2132"/>
        <end position="2191"/>
    </location>
</feature>
<feature type="region of interest" description="Disordered" evidence="5">
    <location>
        <begin position="1931"/>
        <end position="1963"/>
    </location>
</feature>
<keyword evidence="2 4" id="KW-0863">Zinc-finger</keyword>
<sequence>MCQKMLGIWYNAFAFVKNWRVATWPFHVAIQSSKGAYDVARWSFRAFYAALAGLLWRMAGFGGLASEEFASLLATVAESIAAGSLVSAEKFKLLLAASVVQGNNAPVLRQVLLHLCKAEPCLSLAALRLAAVDLSWYLEHQPIWRQPLPDLAATAEAVMEAWCASAPPVSTLEWESFLDTAKQLLSACEASWRRGHDGALRSALRRLWAQEADGRPQPKARLEVVAQGHFPLGERGRVALASVLTQSLHFLRALDMAEEVQLAAETCMSVIPDLILKDSSPEVFCLLGSPAADAALYGMMQEGRRGALPWLSLMLCFALLSAVLRHEMARLRSSHLVDDMVRRHDALMVGRYGPLLCASQDIFSADLDVHALASDDEDIRSPSVASQESADSTALVQAPPAVIEQVTADALFQTRRHVEVIDEFSPATVAHYMDHALNGDIPEPVLEADSLWARRYKFWWFAGGAAVENTAAATTWSPHCLHDADIEHFTDHADDTEPSVEDHYFVLLGGLCADAQALRSMVLFTAAPIAGPASTAWKDACFQEVKKNPFASKGAHKEKALSCLYDTCLCKFRIVATALQVLPLTLLKMILYYASMPLYTYPRSRDFVQHYGVGRVKAAHFLSSLRQAEGAAGEKACKRMRLSGSIEADATSLGVFHVKPSSVAFATEVADLMAKTPNMPKSIRIHLRMIGLAERAGHICIAFQPPKATLPRAPGPAESWQDVQVADLASKIDTTGRRAIYADGASCWRKLAKEIRIPVFEAAHQRKDFRTLDRKPKGLSKQTGTQVIDNQWQPLKKKRLKHGINPEIRKICFQWCWRSNAKADTPHAFLAALRSELRAKVTVQVQQDVAKTSIHVLFETFESDPLLEELKPLVDRLMTQEAADSVTLVGMQVAIEVACQGYMHRVLPRICADVQAQLRPTARKALGVLDEEMGFTTASGTEPSPLALVFRAPIFLAVLRARRRLTQLPLADLGLAPAGAAALPGRGQRWGLGRHFAAAVAAIVLSEDFAALGEVAPCCGMGASSAEFQELLGVPLAACVVPLRHSLAGLQERLGEQQVATLLKTKAGQIFAFALQLPLLTYDEPCYKDQTNPVAVAAAFREVGSAYEWADTKKFVARHFRELIFYLDPMIRTWARFAPKAVLELLRAVVDWMGHVTGSRLRLLLALLLQHGEHLRGRDRSDLSTIVGQVLTAASGNPSDGLARLARQRDETLRWSLAEVQQPGTDARSPALAVLLGVLRALRQNEAVSWLHLQLESILPRLPSDVQKAIGDATGGVLVEEAADGERPIKRLRRTATARLGTDSALKQLAPLRPGLSWGPAPPPDLGCVVRALEPTPGQTAVPEEVMQRSLELLAQAQPLKQLREDPSLARALASGLAALCPVATFKASEGETSDPVELLIPRAAGRVDELLGSVALLGATQLQAHPSARVRQLPGGLAGNALRHLVSTQRSLCVASKKLLMEILDPKHLFLEDIEDLLSSPVPPKKPVEKEKAAEKAHEISFRLTEKEPSFAMWVAARLAQLRSFGAAVWDGSGVTVLVACVPLAAHAPWFAERLLVVSLLKAATMALGGPTLGKDLSLFFKQPVVDESQARCLLRTLHLLRVYQSGIKGRAVPHFPQDAGDPFWSNLDLFAAAQCAAKCDSRYGFQLLELHLQRRQPDMPLDEALQTIETVTGVEALFKPPAPEIRLLEKLAKDLPDDQFLHGNSQWCHRSTRLARAELGEDHLTSLHLRSEILEAALRGDGCEAEARLGLDDTLGRLGLHPLLTASSLPDEDYFQLLVRENSCDRTDWAFAAVSAAGDGASDTDSATSSDHDEPLPVEDLQGLSTGEVDEYLFGQYQAAKKRWRRYSGKPVRALRRVIRRKGKGKGKQRSSYLNIDSLLQQSAYFKGKGKGGTGTGKGFGRKGNPRGRDGDPLKCSICGSAFHLRARCPRRDSSTSGPSAGPQFVARPVDSCTSAGGSTAQPSDLSALPALIQRNANAPLGAALVSRDTASAAIQPVASSTQQAAAAAAPGSTALSMFGQVHALRQTRERRDSDPVVPAANPRPQVSPPRRQSFHGHATSCTICMEEYQPRDHICRLQCGHTYHCVCVGELALHSGAELDAGTLQVECPLCRSIVSTVHSWRFPDLRVPAERSQSSRAAAQDPTMSDDEDVPDAAAADAETSSAYMHQAEPLDAPTTPSQRPGLDDDEDADVFMSPNAYPWWPVPSHQKATHAAAEPETAYHSNVRLADGRVGLLVDPGSYGNLVGEQWLKQATARTSKPAVLHHRAQPLQVGGVGHGAQTCGQDCKLPIAMRRDDGSIATGSFTSPVVRGSACPALLGLRTLAQNGALLDTGRKQLHFLPQGTEATIVLPPGAETFQLESAQSGHLLLPCGEFGALKGGEVVGEHHLFADNERPTGQQHQVSPRPSAESSWHVSHHQRLAFAEVDKQCAEVLASFTYDAAAAVLKRNHALLCSSAAAPARERFQASGMSQCFGAYTHGGMTGITDASKMFPNLCTMLCRMISTTAPGREFSAVMLICDVQSPVHIDRFNQGENILLPITVPRSGGNLWLELGPGDTVCSEPVLLKDEGVLRVGHHIALSPGTPVFFSPKRRHATQPWSSGPRVVLAAFTPSTVYKLDQSKLSELVQLGFSPPGFGSSEIALQAEPEIALPAEHQVPEVGCSQAGVTDASSARDQTPMSDNQQPQVSLPSAESSLATSTAAMPVTSHNKQDSSAKPGVRSQNRGASRCSPLQFVKRVLLVTLFHSTVSAFRDAGWEPMKLRPLELLRDGFDDALYRLKQSEFSMVWVDLSDPRQFAGQERTPQVCNRLQVLRTWAERQSVPMFFAAVRRTVWQHEAFKQLVQGPLHVSHHRWCRANAKISPDTIASAVRHKVLSTVKLPCHECKCRPDIEHTFDLDSLKGEGSAKVRATAEHQVMMMLMPALDQLVQSSSGPESTKPSDPLCSFCCQVCGLTQVLPRGNASSFCAFCQEPCTVKPARQQAVRFQGPLSEGTTTPASSFAEPSKPATSYPTEQKLMRRQREQEMLKQGRPLQVRKKKKTVEQHFDDCGEDLSSLKLPVREYLTLDVPDCEDEAAELVYHLVSQQMNAFTTWGAASSSSSTCPDASPCTVYAVDVDEMLSLLASPAYASWGAEVVELYGGSGPSGQLCVRRKLSTGQCLDLVASASFSDAGTQGKFLSYLSHAQPLLVILAPKNSVGTTSTSNTYVSVGSHRSVALAEATALSRFTGEVARHQAQSNRFFLCEQPYPSRLYQVEPWPVLRARADCYRVVLDQCMLGPQADGQLLKKPTELVSNAVQILQSFANVRCDAAHVHARTHCASSRDSQPWPYEMRKRVAQGIEKLTEATLVQGPEYFSSSLVAETSVAYPSVGSGPGDEGTVEVPEEWRKCKGCLWRLEKYNPLHSRIRGQCKHPDVESIVFDCPACRKNKTRADPGHTFGPDCRHVLSQPRKSSANRRPYGRLPAREEPTAGLRGSDLGRAEEQAAEDAIPPSGAAAGRASAPSSSSHEPCPIAAAERRAETADHDASGTNAPEPSAASGAHAPARGRGPDIEPRNRRTWAEGEAQTPIPSDWSSFDVQSCFRALRNSDPSGQRRLLRKLHLRWWHASADKMQRLLRAAGIPKEVSDLVPDIVDTCRVCRHWARPSPDAKASCRMVVGFNIEVEGDLMFYRHQGKQHIIVVLVDRGVRWTATALASNKQTDTLLTCIDQMWLAIFGPMQVLVWDGETGLDDEESTTFCQLKGITKRTAAPNQHTRIADRKIAVLRDTLHKLSSQLAEEGLTIPFTRMVSEATFALNALTSVNGQSPYAAVLGRVPALLPGEENIMPDDIPGPCSQHSHRLREMAVQAIAEGTARERMRRAMNSQTRPAGIEHEFKVGDAVDYWREPLGKDTSGWRGPATVADLTRLEHGRVGIRTSTDQVLTCRLQDLRHSLSLWSEELSVFFGAVDHIAPAGSQASNAQSLAQQFVDAMRPGVVLTLGTIKTSEGEWIETPQTQAHRVICQACIYIAETVFHLNHVAAVRLASGVRTLTSRDEFVSVVTLWWTAAGSRQLEFLHSDSSKLSWVDVLGQRWKEVRMIQFLCVADTEDWIAVRRWVVPSGETAAASEPSATATADVGDDGSVDQRLSTIPEESLSSSDSLITWSHLCEMFGQGIAADDVPWLVEAYESCSSEICPGGPNPVSIDASKDLASFDMHPAWSQAPMPESLEHLSEHAFEQAAAQCDSTPDGFSALDADDVGAYVALEIHGSSWKCIEGVSHAPAAGEHVELRCYESHTRKAVIDRNDDILTQSEIAQHAQEITQAVIDELKTWQSFKCFERRPRTGAKCIIDTRWVYKWKVIKGQRKIRARLCLRGFKETGADDQSNYAATGTRLSQRILVSECVLRDWVIASSDVPKAFLQGVSYSELATATRKPERDVNFELAGEGLRCLRLLPEFSDFCARTEVLHCLKPGTGCRDAPKCFSLKLREVTSSYGFVCSTVDPELELLFVNGVLTLAIVKHVDDLKMMGQRKDIEKFVAHVAATFGKMDIDWKDFTFCGIRHYQAEDGSISLDQIKFLTACKPMSIPAVLAGPAEEPLSESNRRHFLSLLMTIAYSLQTRPDIAVFVTALQREAHQAKSIHARRLNMLLKWIQANPRKLVYPRLDCYPDALIQISDSSFKAKADDGLSVRGLISVRTSQSAIVKGAKHVRGHLIDFLSKAQRHVTRSTFSSELFAATDAVDSGLLCTIILQELATGVLSPHDAKCMIEGQADCDVKLSLVLDARSVTSAVVAPYVKVPAEPSLLLHVHWLRSLLQSGRLSKLFWCDTRSMTADGMTKGSVARDLIDAVMKGELRIDQPFVDQVIS</sequence>
<evidence type="ECO:0000313" key="8">
    <source>
        <dbReference type="Proteomes" id="UP000186817"/>
    </source>
</evidence>
<dbReference type="GO" id="GO:0016567">
    <property type="term" value="P:protein ubiquitination"/>
    <property type="evidence" value="ECO:0007669"/>
    <property type="project" value="TreeGrafter"/>
</dbReference>
<dbReference type="GO" id="GO:0003676">
    <property type="term" value="F:nucleic acid binding"/>
    <property type="evidence" value="ECO:0007669"/>
    <property type="project" value="InterPro"/>
</dbReference>
<feature type="region of interest" description="Disordered" evidence="5">
    <location>
        <begin position="1801"/>
        <end position="1824"/>
    </location>
</feature>
<feature type="compositionally biased region" description="Basic and acidic residues" evidence="5">
    <location>
        <begin position="3514"/>
        <end position="3525"/>
    </location>
</feature>
<feature type="region of interest" description="Disordered" evidence="5">
    <location>
        <begin position="2028"/>
        <end position="2057"/>
    </location>
</feature>
<dbReference type="InterPro" id="IPR001841">
    <property type="entry name" value="Znf_RING"/>
</dbReference>
<evidence type="ECO:0000313" key="7">
    <source>
        <dbReference type="EMBL" id="OLQ03941.1"/>
    </source>
</evidence>
<evidence type="ECO:0000259" key="6">
    <source>
        <dbReference type="PROSITE" id="PS50089"/>
    </source>
</evidence>
<evidence type="ECO:0000256" key="3">
    <source>
        <dbReference type="ARBA" id="ARBA00022833"/>
    </source>
</evidence>
<feature type="compositionally biased region" description="Low complexity" evidence="5">
    <location>
        <begin position="2690"/>
        <end position="2704"/>
    </location>
</feature>
<evidence type="ECO:0000256" key="1">
    <source>
        <dbReference type="ARBA" id="ARBA00022723"/>
    </source>
</evidence>
<name>A0A1Q9E947_SYMMI</name>